<evidence type="ECO:0000313" key="1">
    <source>
        <dbReference type="EMBL" id="KAK7508996.1"/>
    </source>
</evidence>
<organism evidence="1 2">
    <name type="scientific">Phyllosticta citriasiana</name>
    <dbReference type="NCBI Taxonomy" id="595635"/>
    <lineage>
        <taxon>Eukaryota</taxon>
        <taxon>Fungi</taxon>
        <taxon>Dikarya</taxon>
        <taxon>Ascomycota</taxon>
        <taxon>Pezizomycotina</taxon>
        <taxon>Dothideomycetes</taxon>
        <taxon>Dothideomycetes incertae sedis</taxon>
        <taxon>Botryosphaeriales</taxon>
        <taxon>Phyllostictaceae</taxon>
        <taxon>Phyllosticta</taxon>
    </lineage>
</organism>
<gene>
    <name evidence="1" type="ORF">IWZ03DRAFT_122760</name>
</gene>
<keyword evidence="2" id="KW-1185">Reference proteome</keyword>
<proteinExistence type="predicted"/>
<reference evidence="1 2" key="1">
    <citation type="submission" date="2024-04" db="EMBL/GenBank/DDBJ databases">
        <title>Phyllosticta paracitricarpa is synonymous to the EU quarantine fungus P. citricarpa based on phylogenomic analyses.</title>
        <authorList>
            <consortium name="Lawrence Berkeley National Laboratory"/>
            <person name="Van Ingen-Buijs V.A."/>
            <person name="Van Westerhoven A.C."/>
            <person name="Haridas S."/>
            <person name="Skiadas P."/>
            <person name="Martin F."/>
            <person name="Groenewald J.Z."/>
            <person name="Crous P.W."/>
            <person name="Seidl M.F."/>
        </authorList>
    </citation>
    <scope>NUCLEOTIDE SEQUENCE [LARGE SCALE GENOMIC DNA]</scope>
    <source>
        <strain evidence="1 2">CBS 123371</strain>
    </source>
</reference>
<comment type="caution">
    <text evidence="1">The sequence shown here is derived from an EMBL/GenBank/DDBJ whole genome shotgun (WGS) entry which is preliminary data.</text>
</comment>
<dbReference type="Proteomes" id="UP001363622">
    <property type="component" value="Unassembled WGS sequence"/>
</dbReference>
<name>A0ABR1KCN8_9PEZI</name>
<accession>A0ABR1KCN8</accession>
<evidence type="ECO:0000313" key="2">
    <source>
        <dbReference type="Proteomes" id="UP001363622"/>
    </source>
</evidence>
<sequence>MAPPNMKSLNSRQRVLRWYKATTGSLRDVEQYKSATGAAPLEDTAVRCILRNLDSLDHNHLSCLPWPMRRLLWDEVRRMRLDSVRTWQMFVLAFSQEQETFHEPKRTLIDRFMTATALDFTFKKATAPNFEWIVHLALEDFAVSESEWDRIKNVTNLASLLVYNKSRELRGHQKEPRYFAEIDDRVIKAWSFAAREEGAFSKLRVLHIHDSKFLTNDSLLFLASFPALKFCHFMDCNITVEDLVSNGDWLELIADDKAKDGIEQMWFSAQIPFLLDLYYGQSFSSNPLASPAESKMNIAPELFLYDKSTVELNAKGHLWLARNVKAKNALSKEFYAAPSHEPPIKKRKLRAIKEKNIGDFLGQMGG</sequence>
<protein>
    <submittedName>
        <fullName evidence="1">Uncharacterized protein</fullName>
    </submittedName>
</protein>
<dbReference type="EMBL" id="JBBPHU010000022">
    <property type="protein sequence ID" value="KAK7508996.1"/>
    <property type="molecule type" value="Genomic_DNA"/>
</dbReference>